<dbReference type="Proteomes" id="UP000321820">
    <property type="component" value="Chromosome"/>
</dbReference>
<evidence type="ECO:0000256" key="6">
    <source>
        <dbReference type="ARBA" id="ARBA00038076"/>
    </source>
</evidence>
<dbReference type="InterPro" id="IPR050250">
    <property type="entry name" value="Macrolide_Exporter_MacB"/>
</dbReference>
<keyword evidence="2" id="KW-1003">Cell membrane</keyword>
<feature type="transmembrane region" description="Helical" evidence="7">
    <location>
        <begin position="268"/>
        <end position="293"/>
    </location>
</feature>
<evidence type="ECO:0000313" key="11">
    <source>
        <dbReference type="Proteomes" id="UP000321820"/>
    </source>
</evidence>
<comment type="subcellular location">
    <subcellularLocation>
        <location evidence="1">Cell membrane</location>
        <topology evidence="1">Multi-pass membrane protein</topology>
    </subcellularLocation>
</comment>
<evidence type="ECO:0000259" key="8">
    <source>
        <dbReference type="Pfam" id="PF02687"/>
    </source>
</evidence>
<dbReference type="Pfam" id="PF12704">
    <property type="entry name" value="MacB_PCD"/>
    <property type="match status" value="1"/>
</dbReference>
<evidence type="ECO:0000313" key="10">
    <source>
        <dbReference type="EMBL" id="QEE30700.1"/>
    </source>
</evidence>
<organism evidence="10 11">
    <name type="scientific">Terriglobus albidus</name>
    <dbReference type="NCBI Taxonomy" id="1592106"/>
    <lineage>
        <taxon>Bacteria</taxon>
        <taxon>Pseudomonadati</taxon>
        <taxon>Acidobacteriota</taxon>
        <taxon>Terriglobia</taxon>
        <taxon>Terriglobales</taxon>
        <taxon>Acidobacteriaceae</taxon>
        <taxon>Terriglobus</taxon>
    </lineage>
</organism>
<evidence type="ECO:0000256" key="7">
    <source>
        <dbReference type="SAM" id="Phobius"/>
    </source>
</evidence>
<dbReference type="InterPro" id="IPR003838">
    <property type="entry name" value="ABC3_permease_C"/>
</dbReference>
<evidence type="ECO:0000256" key="5">
    <source>
        <dbReference type="ARBA" id="ARBA00023136"/>
    </source>
</evidence>
<name>A0A5B9EIM1_9BACT</name>
<proteinExistence type="inferred from homology"/>
<reference evidence="10 11" key="1">
    <citation type="submission" date="2019-08" db="EMBL/GenBank/DDBJ databases">
        <title>Complete genome sequence of Terriglobus albidus strain ORNL.</title>
        <authorList>
            <person name="Podar M."/>
        </authorList>
    </citation>
    <scope>NUCLEOTIDE SEQUENCE [LARGE SCALE GENOMIC DNA]</scope>
    <source>
        <strain evidence="10 11">ORNL</strain>
    </source>
</reference>
<feature type="domain" description="ABC3 transporter permease C-terminal" evidence="8">
    <location>
        <begin position="271"/>
        <end position="383"/>
    </location>
</feature>
<dbReference type="AlphaFoldDB" id="A0A5B9EIM1"/>
<dbReference type="EMBL" id="CP042806">
    <property type="protein sequence ID" value="QEE30700.1"/>
    <property type="molecule type" value="Genomic_DNA"/>
</dbReference>
<keyword evidence="4 7" id="KW-1133">Transmembrane helix</keyword>
<dbReference type="KEGG" id="talb:FTW19_23510"/>
<evidence type="ECO:0000256" key="1">
    <source>
        <dbReference type="ARBA" id="ARBA00004651"/>
    </source>
</evidence>
<evidence type="ECO:0000256" key="4">
    <source>
        <dbReference type="ARBA" id="ARBA00022989"/>
    </source>
</evidence>
<dbReference type="PANTHER" id="PTHR30572:SF4">
    <property type="entry name" value="ABC TRANSPORTER PERMEASE YTRF"/>
    <property type="match status" value="1"/>
</dbReference>
<keyword evidence="3 7" id="KW-0812">Transmembrane</keyword>
<accession>A0A5B9EIM1</accession>
<dbReference type="Pfam" id="PF02687">
    <property type="entry name" value="FtsX"/>
    <property type="match status" value="1"/>
</dbReference>
<feature type="domain" description="MacB-like periplasmic core" evidence="9">
    <location>
        <begin position="45"/>
        <end position="240"/>
    </location>
</feature>
<feature type="transmembrane region" description="Helical" evidence="7">
    <location>
        <begin position="321"/>
        <end position="343"/>
    </location>
</feature>
<dbReference type="InterPro" id="IPR025857">
    <property type="entry name" value="MacB_PCD"/>
</dbReference>
<dbReference type="GO" id="GO:0005886">
    <property type="term" value="C:plasma membrane"/>
    <property type="evidence" value="ECO:0007669"/>
    <property type="project" value="UniProtKB-SubCell"/>
</dbReference>
<keyword evidence="5 7" id="KW-0472">Membrane</keyword>
<feature type="transmembrane region" description="Helical" evidence="7">
    <location>
        <begin position="46"/>
        <end position="65"/>
    </location>
</feature>
<evidence type="ECO:0000256" key="2">
    <source>
        <dbReference type="ARBA" id="ARBA00022475"/>
    </source>
</evidence>
<dbReference type="PANTHER" id="PTHR30572">
    <property type="entry name" value="MEMBRANE COMPONENT OF TRANSPORTER-RELATED"/>
    <property type="match status" value="1"/>
</dbReference>
<feature type="transmembrane region" description="Helical" evidence="7">
    <location>
        <begin position="355"/>
        <end position="376"/>
    </location>
</feature>
<dbReference type="OrthoDB" id="9770036at2"/>
<keyword evidence="11" id="KW-1185">Reference proteome</keyword>
<evidence type="ECO:0000259" key="9">
    <source>
        <dbReference type="Pfam" id="PF12704"/>
    </source>
</evidence>
<gene>
    <name evidence="10" type="ORF">FTW19_23510</name>
</gene>
<dbReference type="GO" id="GO:0022857">
    <property type="term" value="F:transmembrane transporter activity"/>
    <property type="evidence" value="ECO:0007669"/>
    <property type="project" value="TreeGrafter"/>
</dbReference>
<comment type="similarity">
    <text evidence="6">Belongs to the ABC-4 integral membrane protein family.</text>
</comment>
<protein>
    <submittedName>
        <fullName evidence="10">FtsX-like permease family protein</fullName>
    </submittedName>
</protein>
<evidence type="ECO:0000256" key="3">
    <source>
        <dbReference type="ARBA" id="ARBA00022692"/>
    </source>
</evidence>
<sequence>MGVFRDENAAASSSRDTQQQEKYSRISILLTKLTFANLAHRPVRTLLSILAIAVEVTMILTLVGVSNGTLHESARRARGSGADILVRAPGASSALTLSSSPMSDKFVNILRQEPHIVLATGTMVQPLELFDTITGIDLYQFTRMSGGFRFTQGGPPVNDMDMIVDEPYAREKHLHVGSTVTLLTQKWTISGIYEPGKLARICVKLPVLQRVTGNPGRLSQVYLKVDDSGKAQSIVDALRKTYPEYPIYTMEYYTSLLQVSSVGLLRNFTYVVIGVAMIVGFIVVFMAMYTAVLERTREIGILKAVGSSSGMILNMLLRETLLLAVIGTIVGILLTYVTQWLIVHFAPGGMTQETVYAWWPITGAIAIVGSLAGAIVPGLKAVRQDATEALSYE</sequence>